<evidence type="ECO:0000256" key="6">
    <source>
        <dbReference type="ARBA" id="ARBA00023136"/>
    </source>
</evidence>
<comment type="similarity">
    <text evidence="2">Belongs to the UPF0702 family.</text>
</comment>
<dbReference type="Proteomes" id="UP001305702">
    <property type="component" value="Chromosome"/>
</dbReference>
<name>A0AA96LBB1_9BACL</name>
<dbReference type="EMBL" id="CP130318">
    <property type="protein sequence ID" value="WNQ10477.1"/>
    <property type="molecule type" value="Genomic_DNA"/>
</dbReference>
<dbReference type="PANTHER" id="PTHR34582:SF2">
    <property type="entry name" value="UPF0702 TRANSMEMBRANE PROTEIN YDFR"/>
    <property type="match status" value="1"/>
</dbReference>
<dbReference type="Gene3D" id="3.30.240.20">
    <property type="entry name" value="bsu07140 like domains"/>
    <property type="match status" value="1"/>
</dbReference>
<sequence length="197" mass="21771">MWTIIGSSLVLAVAGVILLRLAGRKSIAQMAPPQITILLMIGTVLGSEVGGKGVRYSLAAVAVFVVFLTGLEWLTVHWNRAETLLKGKAVTVIQEGRLLTRNLEILRISVDDLEKRLRMAGLSRIEDIKNGTIEDNGELGYELFPHARPLTLADMEKLLEQRFPMSRRQGEEPAQKNLFTEITTGYPPGEKAPEPLQ</sequence>
<feature type="transmembrane region" description="Helical" evidence="8">
    <location>
        <begin position="57"/>
        <end position="76"/>
    </location>
</feature>
<comment type="subcellular location">
    <subcellularLocation>
        <location evidence="1">Cell membrane</location>
        <topology evidence="1">Multi-pass membrane protein</topology>
    </subcellularLocation>
</comment>
<evidence type="ECO:0000313" key="10">
    <source>
        <dbReference type="EMBL" id="WNQ10477.1"/>
    </source>
</evidence>
<keyword evidence="6 8" id="KW-0472">Membrane</keyword>
<evidence type="ECO:0000256" key="8">
    <source>
        <dbReference type="SAM" id="Phobius"/>
    </source>
</evidence>
<reference evidence="10 11" key="1">
    <citation type="submission" date="2022-02" db="EMBL/GenBank/DDBJ databases">
        <title>Paenibacillus sp. MBLB1776 Whole Genome Shotgun Sequencing.</title>
        <authorList>
            <person name="Hwang C.Y."/>
            <person name="Cho E.-S."/>
            <person name="Seo M.-J."/>
        </authorList>
    </citation>
    <scope>NUCLEOTIDE SEQUENCE [LARGE SCALE GENOMIC DNA]</scope>
    <source>
        <strain evidence="10 11">MBLB1776</strain>
    </source>
</reference>
<dbReference type="Pfam" id="PF04239">
    <property type="entry name" value="DUF421"/>
    <property type="match status" value="1"/>
</dbReference>
<evidence type="ECO:0000256" key="7">
    <source>
        <dbReference type="SAM" id="MobiDB-lite"/>
    </source>
</evidence>
<accession>A0AA96LBB1</accession>
<feature type="region of interest" description="Disordered" evidence="7">
    <location>
        <begin position="167"/>
        <end position="197"/>
    </location>
</feature>
<keyword evidence="4 8" id="KW-0812">Transmembrane</keyword>
<feature type="domain" description="YetF C-terminal" evidence="9">
    <location>
        <begin position="77"/>
        <end position="144"/>
    </location>
</feature>
<keyword evidence="5 8" id="KW-1133">Transmembrane helix</keyword>
<proteinExistence type="inferred from homology"/>
<protein>
    <submittedName>
        <fullName evidence="10">DUF421 domain-containing protein</fullName>
    </submittedName>
</protein>
<evidence type="ECO:0000256" key="3">
    <source>
        <dbReference type="ARBA" id="ARBA00022475"/>
    </source>
</evidence>
<evidence type="ECO:0000259" key="9">
    <source>
        <dbReference type="Pfam" id="PF04239"/>
    </source>
</evidence>
<dbReference type="InterPro" id="IPR007353">
    <property type="entry name" value="DUF421"/>
</dbReference>
<evidence type="ECO:0000313" key="11">
    <source>
        <dbReference type="Proteomes" id="UP001305702"/>
    </source>
</evidence>
<dbReference type="PANTHER" id="PTHR34582">
    <property type="entry name" value="UPF0702 TRANSMEMBRANE PROTEIN YCAP"/>
    <property type="match status" value="1"/>
</dbReference>
<dbReference type="GO" id="GO:0005886">
    <property type="term" value="C:plasma membrane"/>
    <property type="evidence" value="ECO:0007669"/>
    <property type="project" value="UniProtKB-SubCell"/>
</dbReference>
<keyword evidence="11" id="KW-1185">Reference proteome</keyword>
<evidence type="ECO:0000256" key="1">
    <source>
        <dbReference type="ARBA" id="ARBA00004651"/>
    </source>
</evidence>
<evidence type="ECO:0000256" key="4">
    <source>
        <dbReference type="ARBA" id="ARBA00022692"/>
    </source>
</evidence>
<feature type="transmembrane region" description="Helical" evidence="8">
    <location>
        <begin position="6"/>
        <end position="23"/>
    </location>
</feature>
<dbReference type="KEGG" id="paun:MJA45_23110"/>
<dbReference type="InterPro" id="IPR023090">
    <property type="entry name" value="UPF0702_alpha/beta_dom_sf"/>
</dbReference>
<dbReference type="RefSeq" id="WP_315604251.1">
    <property type="nucleotide sequence ID" value="NZ_CP130318.1"/>
</dbReference>
<feature type="transmembrane region" description="Helical" evidence="8">
    <location>
        <begin position="35"/>
        <end position="51"/>
    </location>
</feature>
<evidence type="ECO:0000256" key="2">
    <source>
        <dbReference type="ARBA" id="ARBA00006448"/>
    </source>
</evidence>
<dbReference type="AlphaFoldDB" id="A0AA96LBB1"/>
<organism evidence="10 11">
    <name type="scientific">Paenibacillus aurantius</name>
    <dbReference type="NCBI Taxonomy" id="2918900"/>
    <lineage>
        <taxon>Bacteria</taxon>
        <taxon>Bacillati</taxon>
        <taxon>Bacillota</taxon>
        <taxon>Bacilli</taxon>
        <taxon>Bacillales</taxon>
        <taxon>Paenibacillaceae</taxon>
        <taxon>Paenibacillus</taxon>
    </lineage>
</organism>
<keyword evidence="3" id="KW-1003">Cell membrane</keyword>
<evidence type="ECO:0000256" key="5">
    <source>
        <dbReference type="ARBA" id="ARBA00022989"/>
    </source>
</evidence>
<gene>
    <name evidence="10" type="ORF">MJA45_23110</name>
</gene>